<organism evidence="2 3">
    <name type="scientific">Galleria mellonella</name>
    <name type="common">Greater wax moth</name>
    <dbReference type="NCBI Taxonomy" id="7137"/>
    <lineage>
        <taxon>Eukaryota</taxon>
        <taxon>Metazoa</taxon>
        <taxon>Ecdysozoa</taxon>
        <taxon>Arthropoda</taxon>
        <taxon>Hexapoda</taxon>
        <taxon>Insecta</taxon>
        <taxon>Pterygota</taxon>
        <taxon>Neoptera</taxon>
        <taxon>Endopterygota</taxon>
        <taxon>Lepidoptera</taxon>
        <taxon>Glossata</taxon>
        <taxon>Ditrysia</taxon>
        <taxon>Pyraloidea</taxon>
        <taxon>Pyralidae</taxon>
        <taxon>Galleriinae</taxon>
        <taxon>Galleria</taxon>
    </lineage>
</organism>
<sequence length="85" mass="9909">MLLYSCIYLARVTSASESYNVHPVLAINMIFALVYASLSFYQIIISTLLLWQFLKVKQNIFLYSLWYVSHLSILTFYAILFTAKI</sequence>
<dbReference type="RefSeq" id="XP_031767001.2">
    <property type="nucleotide sequence ID" value="XM_031911141.2"/>
</dbReference>
<feature type="transmembrane region" description="Helical" evidence="1">
    <location>
        <begin position="25"/>
        <end position="51"/>
    </location>
</feature>
<keyword evidence="1" id="KW-1133">Transmembrane helix</keyword>
<evidence type="ECO:0000256" key="1">
    <source>
        <dbReference type="SAM" id="Phobius"/>
    </source>
</evidence>
<proteinExistence type="predicted"/>
<keyword evidence="1" id="KW-0472">Membrane</keyword>
<dbReference type="Proteomes" id="UP001652740">
    <property type="component" value="Unplaced"/>
</dbReference>
<dbReference type="InParanoid" id="A0A6J3C3R4"/>
<keyword evidence="2" id="KW-1185">Reference proteome</keyword>
<feature type="transmembrane region" description="Helical" evidence="1">
    <location>
        <begin position="60"/>
        <end position="80"/>
    </location>
</feature>
<name>A0A6J3C3R4_GALME</name>
<evidence type="ECO:0000313" key="2">
    <source>
        <dbReference type="Proteomes" id="UP001652740"/>
    </source>
</evidence>
<gene>
    <name evidence="3" type="primary">LOC116413235</name>
</gene>
<evidence type="ECO:0000313" key="3">
    <source>
        <dbReference type="RefSeq" id="XP_031767001.2"/>
    </source>
</evidence>
<dbReference type="KEGG" id="gmw:116413235"/>
<reference evidence="3" key="1">
    <citation type="submission" date="2025-08" db="UniProtKB">
        <authorList>
            <consortium name="RefSeq"/>
        </authorList>
    </citation>
    <scope>IDENTIFICATION</scope>
    <source>
        <tissue evidence="3">Whole larvae</tissue>
    </source>
</reference>
<feature type="non-terminal residue" evidence="3">
    <location>
        <position position="85"/>
    </location>
</feature>
<protein>
    <submittedName>
        <fullName evidence="3">Uncharacterized protein LOC116413235</fullName>
    </submittedName>
</protein>
<accession>A0A6J3C3R4</accession>
<dbReference type="AlphaFoldDB" id="A0A6J3C3R4"/>
<dbReference type="GeneID" id="116413235"/>
<keyword evidence="1" id="KW-0812">Transmembrane</keyword>